<evidence type="ECO:0000313" key="1">
    <source>
        <dbReference type="EMBL" id="SVP94093.1"/>
    </source>
</evidence>
<reference evidence="2" key="1">
    <citation type="submission" date="2018-07" db="EMBL/GenBank/DDBJ databases">
        <authorList>
            <person name="Quirk P.G."/>
            <person name="Krulwich T.A."/>
        </authorList>
    </citation>
    <scope>NUCLEOTIDE SEQUENCE</scope>
    <source>
        <strain evidence="2">Anand</strain>
    </source>
</reference>
<organism evidence="2">
    <name type="scientific">Theileria annulata</name>
    <dbReference type="NCBI Taxonomy" id="5874"/>
    <lineage>
        <taxon>Eukaryota</taxon>
        <taxon>Sar</taxon>
        <taxon>Alveolata</taxon>
        <taxon>Apicomplexa</taxon>
        <taxon>Aconoidasida</taxon>
        <taxon>Piroplasmida</taxon>
        <taxon>Theileriidae</taxon>
        <taxon>Theileria</taxon>
    </lineage>
</organism>
<name>A0A3B0NEA1_THEAN</name>
<dbReference type="VEuPathDB" id="PiroplasmaDB:TA09250"/>
<proteinExistence type="predicted"/>
<gene>
    <name evidence="1" type="ORF">TAT_000309400</name>
    <name evidence="2" type="ORF">TAV_000309400</name>
</gene>
<dbReference type="EMBL" id="UIVT01000004">
    <property type="protein sequence ID" value="SVP94093.1"/>
    <property type="molecule type" value="Genomic_DNA"/>
</dbReference>
<evidence type="ECO:0000313" key="2">
    <source>
        <dbReference type="EMBL" id="SVP94691.1"/>
    </source>
</evidence>
<dbReference type="AlphaFoldDB" id="A0A3B0NEA1"/>
<protein>
    <submittedName>
        <fullName evidence="2">Uncharacterized protein</fullName>
    </submittedName>
</protein>
<dbReference type="EMBL" id="UIVS01000004">
    <property type="protein sequence ID" value="SVP94691.1"/>
    <property type="molecule type" value="Genomic_DNA"/>
</dbReference>
<sequence>MVDKSAHSGLGKSLSKIKISLSNRFKKPESLGNPNPKTYKSGFDITESEIPTKSNNAFIGSGNNIEHQSGSSSILPTFENLRLKSNYESHNSYNMENLEKDELDRICNDYKDKYGTDFLDVGLQTYIEAVIDTKNFRNRCYQILSKKLNYLNKYNNKIMPLNHRNDSQSNTPINNLFPKLYQSSETDSVKDVFQAQHISSGSIQKSTQHGTYSDVNLHSRDRTNSLDKLESVYHSANPLGNVSDFSEKCSYDNLLTPQKVYNSNNDLSSFINKYNYLNSSSTKKLYVGGNSDTCRFDDENSEIETDHAILSYNQKLELLKRMGIGNDYIANKLCDKFDSTFNSNELKDIKEFNLFYKQNLKHQLDLNQQLSLDFLQ</sequence>
<accession>A0A3B0NEA1</accession>